<proteinExistence type="predicted"/>
<protein>
    <submittedName>
        <fullName evidence="1">Uncharacterized protein</fullName>
    </submittedName>
</protein>
<reference evidence="1" key="1">
    <citation type="submission" date="2016-11" db="UniProtKB">
        <authorList>
            <consortium name="WormBaseParasite"/>
        </authorList>
    </citation>
    <scope>IDENTIFICATION</scope>
    <source>
        <strain evidence="1">pt0022</strain>
    </source>
</reference>
<dbReference type="WBParaSite" id="maker-PairedContig_2287-snap-gene-0.4-mRNA-1">
    <property type="protein sequence ID" value="maker-PairedContig_2287-snap-gene-0.4-mRNA-1"/>
    <property type="gene ID" value="maker-PairedContig_2287-snap-gene-0.4"/>
</dbReference>
<organism evidence="1">
    <name type="scientific">Wuchereria bancrofti</name>
    <dbReference type="NCBI Taxonomy" id="6293"/>
    <lineage>
        <taxon>Eukaryota</taxon>
        <taxon>Metazoa</taxon>
        <taxon>Ecdysozoa</taxon>
        <taxon>Nematoda</taxon>
        <taxon>Chromadorea</taxon>
        <taxon>Rhabditida</taxon>
        <taxon>Spirurina</taxon>
        <taxon>Spiruromorpha</taxon>
        <taxon>Filarioidea</taxon>
        <taxon>Onchocercidae</taxon>
        <taxon>Wuchereria</taxon>
    </lineage>
</organism>
<dbReference type="STRING" id="6293.A0A1I8EIT4"/>
<name>A0A1I8EIT4_WUCBA</name>
<sequence length="92" mass="10456">MVCVILRKFELCNVINLANALLVSTESADEAHHFDAEHFVHALFDSVCTFVQHAPLLPVEKELHEQMEERVRSVNTIPTKLTAFDEKIPLSK</sequence>
<dbReference type="AlphaFoldDB" id="A0A1I8EIT4"/>
<accession>A0A1I8EIT4</accession>
<evidence type="ECO:0000313" key="1">
    <source>
        <dbReference type="WBParaSite" id="maker-PairedContig_2287-snap-gene-0.4-mRNA-1"/>
    </source>
</evidence>